<dbReference type="AlphaFoldDB" id="A0A6I8TFD6"/>
<dbReference type="FunCoup" id="A0A6I8TFD6">
    <property type="interactions" value="1091"/>
</dbReference>
<reference evidence="2 3" key="1">
    <citation type="submission" date="2017-06" db="EMBL/GenBank/DDBJ databases">
        <title>Aedes aegypti genome working group (AGWG) sequencing and assembly.</title>
        <authorList>
            <consortium name="Aedes aegypti Genome Working Group (AGWG)"/>
            <person name="Matthews B.J."/>
        </authorList>
    </citation>
    <scope>NUCLEOTIDE SEQUENCE [LARGE SCALE GENOMIC DNA]</scope>
    <source>
        <strain evidence="2 3">LVP_AGWG</strain>
    </source>
</reference>
<accession>A0A6I8TFD6</accession>
<name>A0A6I8TFD6_AEDAE</name>
<dbReference type="Gene3D" id="1.25.10.10">
    <property type="entry name" value="Leucine-rich Repeat Variant"/>
    <property type="match status" value="1"/>
</dbReference>
<dbReference type="PANTHER" id="PTHR12444">
    <property type="entry name" value="PROTEIN EFR3 HOMOLOG CMP44E"/>
    <property type="match status" value="1"/>
</dbReference>
<evidence type="ECO:0000256" key="1">
    <source>
        <dbReference type="ARBA" id="ARBA00010216"/>
    </source>
</evidence>
<evidence type="ECO:0000313" key="3">
    <source>
        <dbReference type="Proteomes" id="UP000008820"/>
    </source>
</evidence>
<dbReference type="InterPro" id="IPR011989">
    <property type="entry name" value="ARM-like"/>
</dbReference>
<protein>
    <submittedName>
        <fullName evidence="2">Uncharacterized protein</fullName>
    </submittedName>
</protein>
<evidence type="ECO:0000313" key="2">
    <source>
        <dbReference type="EnsemblMetazoa" id="AAEL007884-PB"/>
    </source>
</evidence>
<sequence>MSMIRCCFEPVEMPEFLDSFVKKCTEGCCCGCCSALRPRYKRLVDNIFPVNPEDGLVKSNMEKLTFYSLRSPEKLDRIGEYLYQRASKDINRKRYKFVEIAMEAMDLLLMACHAQILNLFVESFLRMVQKLMEDVNPTLQIMATNSFVRFANIEEDTPSYHRRYDFFISKFSSMCYGNNDDLELRDSIRMAGIKGLQGVIRKTVSDDLVENIWEKQHMEKIVPSLLYNMQSSSGSKIVDQEATPSTPPVLAEAVLRELVSRASFGHIRAVLKPLLMHLDNHKLWVPNRFAIDTFRIVMISIQPQYSYTVVETLMSHLDQNLASSPKTRTSLAVVLSKIIAIAAGESVGPSALDIINNLLTHLKTSVSTQHESTPEETQYQEALINALGEFANHHPDYQKIEIMLFIMNTVPDPSKKNKGDQLLQNILLKSLLKVGTQYRTVSFEKAFPVSFLQPLLKMARASSVAIRVIVMQIFQQLLDRHQNQHLLNMISVTNYPTLTVEQASRSDILFTHKHGSNILQAILDGMSQENHMEVLKSSYNTAGLMVVEMACSETVQEFLLFVLSVQQVAVAEVELSPKHRCNLHSIAISILILIGRCTGIGPLVEYAEKVIQSRTEDAPYLLPPLLDNEKPAPSTLNTNQPHLMIDKLAVAECLQQAGLEHNRVQTGTPYSLNQTDMSAHRHSWVDTSAPRNSIVDANYDAESVSSSPGVQKRSLPVDFNFESMKRVLAEPTEANKREAREKQAAIGRTFRETAFEDLVRRTEPQHDVLQNKLNEIFNSLSAERQINCGNQLMTAAGATVVDGANSKMNQQRPIYENNFPELFFY</sequence>
<reference evidence="2" key="2">
    <citation type="submission" date="2020-05" db="UniProtKB">
        <authorList>
            <consortium name="EnsemblMetazoa"/>
        </authorList>
    </citation>
    <scope>IDENTIFICATION</scope>
    <source>
        <strain evidence="2">LVP_AGWG</strain>
    </source>
</reference>
<proteinExistence type="inferred from homology"/>
<dbReference type="PANTHER" id="PTHR12444:SF8">
    <property type="entry name" value="PROTEIN EFR3 HOMOLOG CMP44E"/>
    <property type="match status" value="1"/>
</dbReference>
<dbReference type="GO" id="GO:0072659">
    <property type="term" value="P:protein localization to plasma membrane"/>
    <property type="evidence" value="ECO:0007669"/>
    <property type="project" value="TreeGrafter"/>
</dbReference>
<dbReference type="EnsemblMetazoa" id="AAEL007884-RB">
    <property type="protein sequence ID" value="AAEL007884-PB"/>
    <property type="gene ID" value="AAEL007884"/>
</dbReference>
<dbReference type="Pfam" id="PF21052">
    <property type="entry name" value="EFR3_ARM"/>
    <property type="match status" value="1"/>
</dbReference>
<gene>
    <name evidence="2" type="primary">110674003</name>
</gene>
<dbReference type="InterPro" id="IPR051851">
    <property type="entry name" value="EFR3_Homologs"/>
</dbReference>
<keyword evidence="3" id="KW-1185">Reference proteome</keyword>
<dbReference type="OrthoDB" id="19232at2759"/>
<dbReference type="InParanoid" id="A0A6I8TFD6"/>
<dbReference type="SUPFAM" id="SSF48371">
    <property type="entry name" value="ARM repeat"/>
    <property type="match status" value="1"/>
</dbReference>
<dbReference type="Proteomes" id="UP000008820">
    <property type="component" value="Chromosome 3"/>
</dbReference>
<dbReference type="GO" id="GO:0005886">
    <property type="term" value="C:plasma membrane"/>
    <property type="evidence" value="ECO:0007669"/>
    <property type="project" value="TreeGrafter"/>
</dbReference>
<dbReference type="InterPro" id="IPR016024">
    <property type="entry name" value="ARM-type_fold"/>
</dbReference>
<comment type="similarity">
    <text evidence="1">Belongs to the EFR3 family.</text>
</comment>
<organism evidence="2 3">
    <name type="scientific">Aedes aegypti</name>
    <name type="common">Yellowfever mosquito</name>
    <name type="synonym">Culex aegypti</name>
    <dbReference type="NCBI Taxonomy" id="7159"/>
    <lineage>
        <taxon>Eukaryota</taxon>
        <taxon>Metazoa</taxon>
        <taxon>Ecdysozoa</taxon>
        <taxon>Arthropoda</taxon>
        <taxon>Hexapoda</taxon>
        <taxon>Insecta</taxon>
        <taxon>Pterygota</taxon>
        <taxon>Neoptera</taxon>
        <taxon>Endopterygota</taxon>
        <taxon>Diptera</taxon>
        <taxon>Nematocera</taxon>
        <taxon>Culicoidea</taxon>
        <taxon>Culicidae</taxon>
        <taxon>Culicinae</taxon>
        <taxon>Aedini</taxon>
        <taxon>Aedes</taxon>
        <taxon>Stegomyia</taxon>
    </lineage>
</organism>
<dbReference type="InterPro" id="IPR049152">
    <property type="entry name" value="EFR3-like_ARM"/>
</dbReference>